<feature type="region of interest" description="Disordered" evidence="1">
    <location>
        <begin position="307"/>
        <end position="419"/>
    </location>
</feature>
<feature type="compositionally biased region" description="Low complexity" evidence="1">
    <location>
        <begin position="339"/>
        <end position="355"/>
    </location>
</feature>
<evidence type="ECO:0000313" key="2">
    <source>
        <dbReference type="EMBL" id="KAF9516994.1"/>
    </source>
</evidence>
<gene>
    <name evidence="2" type="ORF">BS47DRAFT_588436</name>
</gene>
<feature type="compositionally biased region" description="Low complexity" evidence="1">
    <location>
        <begin position="283"/>
        <end position="292"/>
    </location>
</feature>
<dbReference type="OrthoDB" id="433738at2759"/>
<evidence type="ECO:0000313" key="3">
    <source>
        <dbReference type="Proteomes" id="UP000886523"/>
    </source>
</evidence>
<organism evidence="2 3">
    <name type="scientific">Hydnum rufescens UP504</name>
    <dbReference type="NCBI Taxonomy" id="1448309"/>
    <lineage>
        <taxon>Eukaryota</taxon>
        <taxon>Fungi</taxon>
        <taxon>Dikarya</taxon>
        <taxon>Basidiomycota</taxon>
        <taxon>Agaricomycotina</taxon>
        <taxon>Agaricomycetes</taxon>
        <taxon>Cantharellales</taxon>
        <taxon>Hydnaceae</taxon>
        <taxon>Hydnum</taxon>
    </lineage>
</organism>
<evidence type="ECO:0000256" key="1">
    <source>
        <dbReference type="SAM" id="MobiDB-lite"/>
    </source>
</evidence>
<dbReference type="EMBL" id="MU128935">
    <property type="protein sequence ID" value="KAF9516994.1"/>
    <property type="molecule type" value="Genomic_DNA"/>
</dbReference>
<sequence length="462" mass="50476">MSLSHQKPSFFSLALPRPPITLSPCVPLQQLPTVSPNRHFTPSRPRHSTDSWNSIEDETNHDWTPDQMAMLVSSLDSVPSHLASPFSGSIPPSNLLDKIGRHILDIKTREEWPHSLRSTRVKLLHIAKQQAQVAQHSQPHPTHQSSLASPRFSLNVPCADLQTPGRAASRRVPLYRQNSMDFLPIPEEKSVSLHCEDKLGSSLQRSERVIAHAPFHPYGRSHRFASRKTTGPSPLSHHASSDGMATSRTRRGYPTPLDSTSTHRNQKKMKRLSAPEAGPFNVSSTSLSSASSSSTRVAMATALGASNSCDPIISIPPRFPKKMPTFGPRSRRTRAGDASSSDNPSSLRRSSRGSLDASQSPKRARLISSTSKRSHPYSLAAGSSSPVIRDSPRLRRVGTGKYFSPDDENTIPPGNASPDLHFHRMVGRKISFGSDHGRGPVGIVSVAYILDAPFEGVTEAQK</sequence>
<feature type="compositionally biased region" description="Polar residues" evidence="1">
    <location>
        <begin position="356"/>
        <end position="371"/>
    </location>
</feature>
<dbReference type="Proteomes" id="UP000886523">
    <property type="component" value="Unassembled WGS sequence"/>
</dbReference>
<feature type="region of interest" description="Disordered" evidence="1">
    <location>
        <begin position="220"/>
        <end position="292"/>
    </location>
</feature>
<accession>A0A9P6B3E4</accession>
<feature type="region of interest" description="Disordered" evidence="1">
    <location>
        <begin position="33"/>
        <end position="60"/>
    </location>
</feature>
<dbReference type="AlphaFoldDB" id="A0A9P6B3E4"/>
<name>A0A9P6B3E4_9AGAM</name>
<reference evidence="2" key="1">
    <citation type="journal article" date="2020" name="Nat. Commun.">
        <title>Large-scale genome sequencing of mycorrhizal fungi provides insights into the early evolution of symbiotic traits.</title>
        <authorList>
            <person name="Miyauchi S."/>
            <person name="Kiss E."/>
            <person name="Kuo A."/>
            <person name="Drula E."/>
            <person name="Kohler A."/>
            <person name="Sanchez-Garcia M."/>
            <person name="Morin E."/>
            <person name="Andreopoulos B."/>
            <person name="Barry K.W."/>
            <person name="Bonito G."/>
            <person name="Buee M."/>
            <person name="Carver A."/>
            <person name="Chen C."/>
            <person name="Cichocki N."/>
            <person name="Clum A."/>
            <person name="Culley D."/>
            <person name="Crous P.W."/>
            <person name="Fauchery L."/>
            <person name="Girlanda M."/>
            <person name="Hayes R.D."/>
            <person name="Keri Z."/>
            <person name="LaButti K."/>
            <person name="Lipzen A."/>
            <person name="Lombard V."/>
            <person name="Magnuson J."/>
            <person name="Maillard F."/>
            <person name="Murat C."/>
            <person name="Nolan M."/>
            <person name="Ohm R.A."/>
            <person name="Pangilinan J."/>
            <person name="Pereira M.F."/>
            <person name="Perotto S."/>
            <person name="Peter M."/>
            <person name="Pfister S."/>
            <person name="Riley R."/>
            <person name="Sitrit Y."/>
            <person name="Stielow J.B."/>
            <person name="Szollosi G."/>
            <person name="Zifcakova L."/>
            <person name="Stursova M."/>
            <person name="Spatafora J.W."/>
            <person name="Tedersoo L."/>
            <person name="Vaario L.M."/>
            <person name="Yamada A."/>
            <person name="Yan M."/>
            <person name="Wang P."/>
            <person name="Xu J."/>
            <person name="Bruns T."/>
            <person name="Baldrian P."/>
            <person name="Vilgalys R."/>
            <person name="Dunand C."/>
            <person name="Henrissat B."/>
            <person name="Grigoriev I.V."/>
            <person name="Hibbett D."/>
            <person name="Nagy L.G."/>
            <person name="Martin F.M."/>
        </authorList>
    </citation>
    <scope>NUCLEOTIDE SEQUENCE</scope>
    <source>
        <strain evidence="2">UP504</strain>
    </source>
</reference>
<proteinExistence type="predicted"/>
<comment type="caution">
    <text evidence="2">The sequence shown here is derived from an EMBL/GenBank/DDBJ whole genome shotgun (WGS) entry which is preliminary data.</text>
</comment>
<protein>
    <submittedName>
        <fullName evidence="2">Uncharacterized protein</fullName>
    </submittedName>
</protein>
<keyword evidence="3" id="KW-1185">Reference proteome</keyword>